<dbReference type="HAMAP" id="MF_00236">
    <property type="entry name" value="TatA_E"/>
    <property type="match status" value="1"/>
</dbReference>
<keyword evidence="5 8" id="KW-1133">Transmembrane helix</keyword>
<evidence type="ECO:0000313" key="9">
    <source>
        <dbReference type="EMBL" id="RCL74637.1"/>
    </source>
</evidence>
<dbReference type="Gene3D" id="1.20.5.3310">
    <property type="match status" value="1"/>
</dbReference>
<gene>
    <name evidence="8" type="primary">tatA</name>
    <name evidence="9" type="ORF">DBW71_00380</name>
</gene>
<dbReference type="InterPro" id="IPR006312">
    <property type="entry name" value="TatA/E"/>
</dbReference>
<keyword evidence="4 8" id="KW-0653">Protein transport</keyword>
<dbReference type="InterPro" id="IPR003369">
    <property type="entry name" value="TatA/B/E"/>
</dbReference>
<dbReference type="Pfam" id="PF02416">
    <property type="entry name" value="TatA_B_E"/>
    <property type="match status" value="1"/>
</dbReference>
<comment type="function">
    <text evidence="8">Part of the twin-arginine translocation (Tat) system that transports large folded proteins containing a characteristic twin-arginine motif in their signal peptide across membranes. TatA could form the protein-conducting channel of the Tat system.</text>
</comment>
<evidence type="ECO:0000256" key="1">
    <source>
        <dbReference type="ARBA" id="ARBA00004167"/>
    </source>
</evidence>
<evidence type="ECO:0000256" key="2">
    <source>
        <dbReference type="ARBA" id="ARBA00022448"/>
    </source>
</evidence>
<keyword evidence="3 8" id="KW-0812">Transmembrane</keyword>
<proteinExistence type="inferred from homology"/>
<reference evidence="9 10" key="1">
    <citation type="journal article" date="2018" name="Microbiome">
        <title>Fine metagenomic profile of the Mediterranean stratified and mixed water columns revealed by assembly and recruitment.</title>
        <authorList>
            <person name="Haro-Moreno J.M."/>
            <person name="Lopez-Perez M."/>
            <person name="De La Torre J.R."/>
            <person name="Picazo A."/>
            <person name="Camacho A."/>
            <person name="Rodriguez-Valera F."/>
        </authorList>
    </citation>
    <scope>NUCLEOTIDE SEQUENCE [LARGE SCALE GENOMIC DNA]</scope>
    <source>
        <strain evidence="9">MED-G57</strain>
    </source>
</reference>
<evidence type="ECO:0000256" key="7">
    <source>
        <dbReference type="ARBA" id="ARBA00023136"/>
    </source>
</evidence>
<evidence type="ECO:0000256" key="3">
    <source>
        <dbReference type="ARBA" id="ARBA00022692"/>
    </source>
</evidence>
<keyword evidence="6 8" id="KW-0811">Translocation</keyword>
<evidence type="ECO:0000313" key="10">
    <source>
        <dbReference type="Proteomes" id="UP000253570"/>
    </source>
</evidence>
<comment type="subunit">
    <text evidence="8">The Tat system comprises two distinct complexes: a TatABC complex, containing multiple copies of TatA, TatB and TatC subunits, and a separate TatA complex, containing only TatA subunits. Substrates initially bind to the TatABC complex, which probably triggers association of the separate TatA complex to form the active translocon.</text>
</comment>
<dbReference type="GO" id="GO:0008320">
    <property type="term" value="F:protein transmembrane transporter activity"/>
    <property type="evidence" value="ECO:0007669"/>
    <property type="project" value="UniProtKB-UniRule"/>
</dbReference>
<keyword evidence="7 8" id="KW-0472">Membrane</keyword>
<protein>
    <recommendedName>
        <fullName evidence="8">Sec-independent protein translocase protein TatA</fullName>
    </recommendedName>
</protein>
<dbReference type="GO" id="GO:0043953">
    <property type="term" value="P:protein transport by the Tat complex"/>
    <property type="evidence" value="ECO:0007669"/>
    <property type="project" value="UniProtKB-UniRule"/>
</dbReference>
<evidence type="ECO:0000256" key="5">
    <source>
        <dbReference type="ARBA" id="ARBA00022989"/>
    </source>
</evidence>
<dbReference type="AlphaFoldDB" id="A0A368DS36"/>
<dbReference type="GO" id="GO:0033281">
    <property type="term" value="C:TAT protein transport complex"/>
    <property type="evidence" value="ECO:0007669"/>
    <property type="project" value="UniProtKB-UniRule"/>
</dbReference>
<keyword evidence="2 8" id="KW-0813">Transport</keyword>
<sequence length="59" mass="6558">MGISGVWQWVIIALIILLLFSRPGKISKLLGDLGVGMRNFRDGLKGDKKDIEDDVSDKE</sequence>
<keyword evidence="8" id="KW-1003">Cell membrane</keyword>
<dbReference type="EMBL" id="QOQD01000001">
    <property type="protein sequence ID" value="RCL74637.1"/>
    <property type="molecule type" value="Genomic_DNA"/>
</dbReference>
<name>A0A368DS36_9PROT</name>
<feature type="transmembrane region" description="Helical" evidence="8">
    <location>
        <begin position="6"/>
        <end position="21"/>
    </location>
</feature>
<comment type="caution">
    <text evidence="9">The sequence shown here is derived from an EMBL/GenBank/DDBJ whole genome shotgun (WGS) entry which is preliminary data.</text>
</comment>
<evidence type="ECO:0000256" key="8">
    <source>
        <dbReference type="HAMAP-Rule" id="MF_00236"/>
    </source>
</evidence>
<organism evidence="9 10">
    <name type="scientific">PS1 clade bacterium</name>
    <dbReference type="NCBI Taxonomy" id="2175152"/>
    <lineage>
        <taxon>Bacteria</taxon>
        <taxon>Pseudomonadati</taxon>
        <taxon>Pseudomonadota</taxon>
        <taxon>Alphaproteobacteria</taxon>
        <taxon>PS1 clade</taxon>
    </lineage>
</organism>
<evidence type="ECO:0000256" key="4">
    <source>
        <dbReference type="ARBA" id="ARBA00022927"/>
    </source>
</evidence>
<dbReference type="Proteomes" id="UP000253570">
    <property type="component" value="Unassembled WGS sequence"/>
</dbReference>
<comment type="subcellular location">
    <subcellularLocation>
        <location evidence="8">Cell membrane</location>
        <topology evidence="8">Single-pass membrane protein</topology>
    </subcellularLocation>
    <subcellularLocation>
        <location evidence="1">Membrane</location>
        <topology evidence="1">Single-pass membrane protein</topology>
    </subcellularLocation>
</comment>
<evidence type="ECO:0000256" key="6">
    <source>
        <dbReference type="ARBA" id="ARBA00023010"/>
    </source>
</evidence>
<comment type="similarity">
    <text evidence="8">Belongs to the TatA/E family.</text>
</comment>
<accession>A0A368DS36</accession>